<dbReference type="PANTHER" id="PTHR47302:SF1">
    <property type="entry name" value="STERILE ALPHA MOTIF DOMAIN-CONTAINING PROTEIN 3"/>
    <property type="match status" value="1"/>
</dbReference>
<dbReference type="PROSITE" id="PS50105">
    <property type="entry name" value="SAM_DOMAIN"/>
    <property type="match status" value="1"/>
</dbReference>
<comment type="caution">
    <text evidence="3">The sequence shown here is derived from an EMBL/GenBank/DDBJ whole genome shotgun (WGS) entry which is preliminary data.</text>
</comment>
<dbReference type="PANTHER" id="PTHR47302">
    <property type="entry name" value="STERILE ALPHA MOTIF DOMAIN-CONTAINING PROTEIN 3"/>
    <property type="match status" value="1"/>
</dbReference>
<evidence type="ECO:0000313" key="3">
    <source>
        <dbReference type="EMBL" id="CAF4660606.1"/>
    </source>
</evidence>
<evidence type="ECO:0000259" key="2">
    <source>
        <dbReference type="PROSITE" id="PS50105"/>
    </source>
</evidence>
<dbReference type="InterPro" id="IPR042812">
    <property type="entry name" value="SAMD3"/>
</dbReference>
<evidence type="ECO:0000256" key="1">
    <source>
        <dbReference type="SAM" id="MobiDB-lite"/>
    </source>
</evidence>
<feature type="compositionally biased region" description="Polar residues" evidence="1">
    <location>
        <begin position="1133"/>
        <end position="1165"/>
    </location>
</feature>
<dbReference type="SMART" id="SM00355">
    <property type="entry name" value="ZnF_C2H2"/>
    <property type="match status" value="2"/>
</dbReference>
<protein>
    <recommendedName>
        <fullName evidence="2">SAM domain-containing protein</fullName>
    </recommendedName>
</protein>
<organism evidence="3 4">
    <name type="scientific">Rotaria socialis</name>
    <dbReference type="NCBI Taxonomy" id="392032"/>
    <lineage>
        <taxon>Eukaryota</taxon>
        <taxon>Metazoa</taxon>
        <taxon>Spiralia</taxon>
        <taxon>Gnathifera</taxon>
        <taxon>Rotifera</taxon>
        <taxon>Eurotatoria</taxon>
        <taxon>Bdelloidea</taxon>
        <taxon>Philodinida</taxon>
        <taxon>Philodinidae</taxon>
        <taxon>Rotaria</taxon>
    </lineage>
</organism>
<feature type="region of interest" description="Disordered" evidence="1">
    <location>
        <begin position="1133"/>
        <end position="1173"/>
    </location>
</feature>
<dbReference type="SUPFAM" id="SSF47769">
    <property type="entry name" value="SAM/Pointed domain"/>
    <property type="match status" value="1"/>
</dbReference>
<dbReference type="InterPro" id="IPR013761">
    <property type="entry name" value="SAM/pointed_sf"/>
</dbReference>
<dbReference type="InterPro" id="IPR001660">
    <property type="entry name" value="SAM"/>
</dbReference>
<dbReference type="PROSITE" id="PS00028">
    <property type="entry name" value="ZINC_FINGER_C2H2_1"/>
    <property type="match status" value="1"/>
</dbReference>
<dbReference type="Gene3D" id="1.10.150.50">
    <property type="entry name" value="Transcription Factor, Ets-1"/>
    <property type="match status" value="1"/>
</dbReference>
<evidence type="ECO:0000313" key="4">
    <source>
        <dbReference type="Proteomes" id="UP000663838"/>
    </source>
</evidence>
<dbReference type="InterPro" id="IPR013087">
    <property type="entry name" value="Znf_C2H2_type"/>
</dbReference>
<dbReference type="Proteomes" id="UP000663838">
    <property type="component" value="Unassembled WGS sequence"/>
</dbReference>
<name>A0A821G6G1_9BILA</name>
<dbReference type="EMBL" id="CAJOBS010000920">
    <property type="protein sequence ID" value="CAF4660606.1"/>
    <property type="molecule type" value="Genomic_DNA"/>
</dbReference>
<accession>A0A821G6G1</accession>
<feature type="domain" description="SAM" evidence="2">
    <location>
        <begin position="1004"/>
        <end position="1077"/>
    </location>
</feature>
<proteinExistence type="predicted"/>
<sequence>MNERCYSCGARLNRRSCVRLLKSPCLRMFMSIRTLKSFSNDQKVCNVYRHLYIKWENENSELSSIIDPFETDMVMIDDDSNSDSVQTGDSPRLTTVENPTLITTTNHQVVKLQLNATSSSHTELSSSNIQLLLIKAQNLFENGKKRFSFDDPSDLNDDEYRLLTSLSRDNFSEFVQITSSSTIRPSCNRSIRTAIGIYLCKLRLGISNRLLACMFQIADKRTVSRIINNVIDRHTTAIARELMCGGDSTDAAIIIFHETYLYIQFIFVITSSMSISCVKRCTICPVSVEGAAGYMRHMRQVHGTDRLFGTNCPLCDSNFIFTNFKSFMNHFRNHDLHLSSEETPPLSLLLNCNDFTSNNYDEIEYEQHEQQEQGITLWQHENHDSLDGIKKFYLKMLLKIREGHVLPGSVMKTMALSITCLLQFFSYHLLSKLHMNIDNHISFNFNNDVEKTLFEISRNEDSFISCCQIYFKFVKPKEIRLPTGNKAYYIPLRDLLMNLFEKKDFYGSVKQEKEIISQFHEQDIIYHYRNAEIGRQHRILNRKKNCVLLQLYSDDLGVVNPLMGKNAIHKLTTFYISIDDLPACHSSSLSTVYLLLLYYRKDFDDENNRRIFFAPLSQDLKSLENDGLILPGDKTPTYFTISTMCADNLATHELGGFTRTFTTGCCCRYCFTHHKDMKRIYQESQTLIRTTESYDIQIRHVEKVPSDKSMYGINEASTLSFISSFHPITSLPPDLMHDVLEGVMPKLTSCLLHSMMSSRLCTSSKICQMINKFTYGNNDKRNRPLALKEKDISEKIIRGKAMEKYCLFLNLPFMLFDILDRIPYWFLYELFREIWDILYCDFPRKSWLSTLQTLIEEFLQLFQTIFPEQFTPKFHFLLHSARNTAKYGPLKRQMNLRYEAKHHLLKQIANRCNNFINLPYTISKRVQLRQCYELIDENAFRLNNVSGGEEIPLFVKIKFIIHIVKQWRFIVQCYDTITFRQNLWCYEIRPSNNNNILNKFSMDWSHQDVSMWLTENGFDKYIDKFKEEEIDGLSLLNLSSSSIDELLSIKTVDNVIKKPTIGSKTTFEKKLEVLKTDMISSSSNIMTLNDKQSDVLIQEINSSVSNNLSFFHNLSFDTEHVVIDNEDHLNGSLSNPYASDQLNGQSSSNSYVSDQLNGQSSSNPTFLPPTNVAPDETIHRSLHTSSIISISQPKKVFPLNYVLPKFDKAFEKAAENPSTTDFGLRCRKKQQLIKTIRDDVVNSYGVDFYPTASEFDRMIVSVKNKYPALSKVFGEDMSLLTSALKQQFSRERQQYGCVSDVLLKKRQSYGHLLSGRKLKFTKVDLVSHREYLIEEKEQSEECLMQLAQQADSMRVLINTTNYDYSQVKAKMDITYPHRQRLVREMKPIKQIVTLYPALAVVDLIVREINVHCDPFDGDIVETLKSSFTKLLKYLDHPQKENITTEEQPFFILEHLIMKRFKHSKKLLLNHETLDAYPMINIQKIDGTTHYSIVIEYNQLITTNSQAEAMAILIGSYEVFNIEYPTKIRATLEAFLEYPCSFSISYFQFNSVPSFLDDRRQCSAEEANESRCIRKIRWVVEAANRCLKQFKYFANTLQNSSLVYLESDMSIACALINHYQPPMTRSKLEDEEIDVQIMQLRQQKNKIQLLLEENNLIRLFSLWEIINLTEIIDGFPIMTQDGLEDLTFGVLQLKRTRSYVEERCSTTNLTSDVAYSVHPYIELLIIQHFTDQAILGWWCDCFTGARFLGSCSHIASAI</sequence>
<dbReference type="SMART" id="SM00454">
    <property type="entry name" value="SAM"/>
    <property type="match status" value="1"/>
</dbReference>
<dbReference type="Pfam" id="PF00536">
    <property type="entry name" value="SAM_1"/>
    <property type="match status" value="1"/>
</dbReference>
<reference evidence="3" key="1">
    <citation type="submission" date="2021-02" db="EMBL/GenBank/DDBJ databases">
        <authorList>
            <person name="Nowell W R."/>
        </authorList>
    </citation>
    <scope>NUCLEOTIDE SEQUENCE</scope>
</reference>
<gene>
    <name evidence="3" type="ORF">TOA249_LOCUS14666</name>
</gene>